<dbReference type="EMBL" id="PDWN01000009">
    <property type="protein sequence ID" value="KAF1694020.1"/>
    <property type="molecule type" value="Genomic_DNA"/>
</dbReference>
<evidence type="ECO:0000313" key="3">
    <source>
        <dbReference type="Proteomes" id="UP000788419"/>
    </source>
</evidence>
<name>A0ABQ6Z6D8_9GAMM</name>
<organism evidence="2 3">
    <name type="scientific">Pseudoxanthomonas daejeonensis</name>
    <dbReference type="NCBI Taxonomy" id="266062"/>
    <lineage>
        <taxon>Bacteria</taxon>
        <taxon>Pseudomonadati</taxon>
        <taxon>Pseudomonadota</taxon>
        <taxon>Gammaproteobacteria</taxon>
        <taxon>Lysobacterales</taxon>
        <taxon>Lysobacteraceae</taxon>
        <taxon>Pseudoxanthomonas</taxon>
    </lineage>
</organism>
<keyword evidence="3" id="KW-1185">Reference proteome</keyword>
<gene>
    <name evidence="2" type="ORF">CSC65_10180</name>
</gene>
<feature type="chain" id="PRO_5045907734" description="Secreted protein" evidence="1">
    <location>
        <begin position="22"/>
        <end position="121"/>
    </location>
</feature>
<accession>A0ABQ6Z6D8</accession>
<evidence type="ECO:0008006" key="4">
    <source>
        <dbReference type="Google" id="ProtNLM"/>
    </source>
</evidence>
<sequence>MNIKRLCTAVFLASAAFAANAAESTSITDCVDLSTNQEIVRGGGAQNMLLRDGDAHYLVGFRGDCSSLATATSIEISTDGAANRLCPKGSKVKTNRSTCSVGKVESLEAEEFASRKKRISR</sequence>
<comment type="caution">
    <text evidence="2">The sequence shown here is derived from an EMBL/GenBank/DDBJ whole genome shotgun (WGS) entry which is preliminary data.</text>
</comment>
<evidence type="ECO:0000313" key="2">
    <source>
        <dbReference type="EMBL" id="KAF1694020.1"/>
    </source>
</evidence>
<dbReference type="Proteomes" id="UP000788419">
    <property type="component" value="Unassembled WGS sequence"/>
</dbReference>
<evidence type="ECO:0000256" key="1">
    <source>
        <dbReference type="SAM" id="SignalP"/>
    </source>
</evidence>
<dbReference type="RefSeq" id="WP_162410487.1">
    <property type="nucleotide sequence ID" value="NZ_CP093331.1"/>
</dbReference>
<protein>
    <recommendedName>
        <fullName evidence="4">Secreted protein</fullName>
    </recommendedName>
</protein>
<proteinExistence type="predicted"/>
<keyword evidence="1" id="KW-0732">Signal</keyword>
<feature type="signal peptide" evidence="1">
    <location>
        <begin position="1"/>
        <end position="21"/>
    </location>
</feature>
<reference evidence="2 3" key="1">
    <citation type="submission" date="2017-10" db="EMBL/GenBank/DDBJ databases">
        <title>Whole genome sequencing of members of genus Pseudoxanthomonas.</title>
        <authorList>
            <person name="Kumar S."/>
            <person name="Bansal K."/>
            <person name="Kaur A."/>
            <person name="Patil P."/>
            <person name="Sharma S."/>
            <person name="Patil P.B."/>
        </authorList>
    </citation>
    <scope>NUCLEOTIDE SEQUENCE [LARGE SCALE GENOMIC DNA]</scope>
    <source>
        <strain evidence="2 3">DSM 17801</strain>
    </source>
</reference>